<reference evidence="1" key="1">
    <citation type="submission" date="2020-05" db="EMBL/GenBank/DDBJ databases">
        <title>Mycena genomes resolve the evolution of fungal bioluminescence.</title>
        <authorList>
            <person name="Tsai I.J."/>
        </authorList>
    </citation>
    <scope>NUCLEOTIDE SEQUENCE</scope>
    <source>
        <strain evidence="1">CCC161011</strain>
    </source>
</reference>
<accession>A0A8H6YMX1</accession>
<dbReference type="Proteomes" id="UP000620124">
    <property type="component" value="Unassembled WGS sequence"/>
</dbReference>
<keyword evidence="2" id="KW-1185">Reference proteome</keyword>
<sequence length="143" mass="16337">MFNTLHSPFNHIFRTNAVPSDAECEIIRDLVQVARKELAILTQDIPRLRSSFDDEYETMRDFLQAPRKELDLTQDIQSVFDEAACKSSELEQFIDAHLALVSLARRIPEDILRVIFMATLASGSNFTLSPHEPPLLLCQVCQF</sequence>
<comment type="caution">
    <text evidence="1">The sequence shown here is derived from an EMBL/GenBank/DDBJ whole genome shotgun (WGS) entry which is preliminary data.</text>
</comment>
<evidence type="ECO:0000313" key="2">
    <source>
        <dbReference type="Proteomes" id="UP000620124"/>
    </source>
</evidence>
<protein>
    <submittedName>
        <fullName evidence="1">Uncharacterized protein</fullName>
    </submittedName>
</protein>
<dbReference type="EMBL" id="JACAZI010000004">
    <property type="protein sequence ID" value="KAF7361621.1"/>
    <property type="molecule type" value="Genomic_DNA"/>
</dbReference>
<dbReference type="AlphaFoldDB" id="A0A8H6YMX1"/>
<evidence type="ECO:0000313" key="1">
    <source>
        <dbReference type="EMBL" id="KAF7361621.1"/>
    </source>
</evidence>
<gene>
    <name evidence="1" type="ORF">MVEN_00505400</name>
</gene>
<dbReference type="OrthoDB" id="3063971at2759"/>
<proteinExistence type="predicted"/>
<organism evidence="1 2">
    <name type="scientific">Mycena venus</name>
    <dbReference type="NCBI Taxonomy" id="2733690"/>
    <lineage>
        <taxon>Eukaryota</taxon>
        <taxon>Fungi</taxon>
        <taxon>Dikarya</taxon>
        <taxon>Basidiomycota</taxon>
        <taxon>Agaricomycotina</taxon>
        <taxon>Agaricomycetes</taxon>
        <taxon>Agaricomycetidae</taxon>
        <taxon>Agaricales</taxon>
        <taxon>Marasmiineae</taxon>
        <taxon>Mycenaceae</taxon>
        <taxon>Mycena</taxon>
    </lineage>
</organism>
<name>A0A8H6YMX1_9AGAR</name>